<dbReference type="Gene3D" id="2.120.10.30">
    <property type="entry name" value="TolB, C-terminal domain"/>
    <property type="match status" value="1"/>
</dbReference>
<evidence type="ECO:0000256" key="2">
    <source>
        <dbReference type="ARBA" id="ARBA00022525"/>
    </source>
</evidence>
<name>A0A119D0W8_SHEFR</name>
<dbReference type="EMBL" id="LRDC01000001">
    <property type="protein sequence ID" value="KVX03577.1"/>
    <property type="molecule type" value="Genomic_DNA"/>
</dbReference>
<comment type="subcellular location">
    <subcellularLocation>
        <location evidence="1">Secreted</location>
    </subcellularLocation>
</comment>
<dbReference type="RefSeq" id="WP_059744278.1">
    <property type="nucleotide sequence ID" value="NZ_LRDC01000001.1"/>
</dbReference>
<dbReference type="GO" id="GO:0005576">
    <property type="term" value="C:extracellular region"/>
    <property type="evidence" value="ECO:0007669"/>
    <property type="project" value="UniProtKB-SubCell"/>
</dbReference>
<dbReference type="Pfam" id="PF03022">
    <property type="entry name" value="MRJP"/>
    <property type="match status" value="1"/>
</dbReference>
<dbReference type="PANTHER" id="PTHR10009">
    <property type="entry name" value="PROTEIN YELLOW-RELATED"/>
    <property type="match status" value="1"/>
</dbReference>
<evidence type="ECO:0008006" key="5">
    <source>
        <dbReference type="Google" id="ProtNLM"/>
    </source>
</evidence>
<evidence type="ECO:0000313" key="3">
    <source>
        <dbReference type="EMBL" id="KVX03577.1"/>
    </source>
</evidence>
<dbReference type="SUPFAM" id="SSF63829">
    <property type="entry name" value="Calcium-dependent phosphotriesterase"/>
    <property type="match status" value="1"/>
</dbReference>
<dbReference type="AlphaFoldDB" id="A0A119D0W8"/>
<gene>
    <name evidence="3" type="ORF">AWJ07_03200</name>
</gene>
<reference evidence="3 4" key="1">
    <citation type="submission" date="2016-01" db="EMBL/GenBank/DDBJ databases">
        <title>Draft genome of the antarctic isolate Shewanella frigidimarina Ag06-30.</title>
        <authorList>
            <person name="Parmeciano Di Noto G."/>
            <person name="Vazquez S."/>
            <person name="Mac Cormack W."/>
            <person name="Iriarte A."/>
            <person name="Quiroga C."/>
        </authorList>
    </citation>
    <scope>NUCLEOTIDE SEQUENCE [LARGE SCALE GENOMIC DNA]</scope>
    <source>
        <strain evidence="3 4">Ag06-30</strain>
    </source>
</reference>
<dbReference type="InterPro" id="IPR011042">
    <property type="entry name" value="6-blade_b-propeller_TolB-like"/>
</dbReference>
<dbReference type="InterPro" id="IPR017996">
    <property type="entry name" value="MRJP/yellow-related"/>
</dbReference>
<dbReference type="Proteomes" id="UP000055702">
    <property type="component" value="Unassembled WGS sequence"/>
</dbReference>
<protein>
    <recommendedName>
        <fullName evidence="5">Major royal jelly protein</fullName>
    </recommendedName>
</protein>
<keyword evidence="2" id="KW-0964">Secreted</keyword>
<evidence type="ECO:0000256" key="1">
    <source>
        <dbReference type="ARBA" id="ARBA00004613"/>
    </source>
</evidence>
<sequence length="380" mass="42092">MMFKSVFEHTTAMALRMNILPKIVLLSKTRVIASLVLLSSLFTSTVFAADYSVFRELDRQHPPGNVAVSSTGRVFMSNHHFYGVDSRIVELKKDGSIVDYPNTEFNQNLNPVLGVVIDEQGILWMLETASTDGVGRLIGWDTQQNRLYKMISLAAPVLPDNSFLNDLAVDRQHETVYISDPAGGSNAALIVVNLTKGKARRVLAGSVYTRPENIDTVINGNTLSIGGQPIRIGVDSLTIDPNNEWVYFGALSGEKLYRVHTQYLLDAKLSANMLRSKVEFYANKPVSDGITIDNGGNIYVTDISHNAVGYIDTDRQYHILHQDSDKFSWSDGFSTTADGKLLVTVNKLHQSPAVNNQQDKSDGHYYIIQFDALTETTVGR</sequence>
<dbReference type="PANTHER" id="PTHR10009:SF18">
    <property type="entry name" value="PROTEIN YELLOW-LIKE PROTEIN"/>
    <property type="match status" value="1"/>
</dbReference>
<comment type="caution">
    <text evidence="3">The sequence shown here is derived from an EMBL/GenBank/DDBJ whole genome shotgun (WGS) entry which is preliminary data.</text>
</comment>
<evidence type="ECO:0000313" key="4">
    <source>
        <dbReference type="Proteomes" id="UP000055702"/>
    </source>
</evidence>
<organism evidence="3">
    <name type="scientific">Shewanella frigidimarina</name>
    <dbReference type="NCBI Taxonomy" id="56812"/>
    <lineage>
        <taxon>Bacteria</taxon>
        <taxon>Pseudomonadati</taxon>
        <taxon>Pseudomonadota</taxon>
        <taxon>Gammaproteobacteria</taxon>
        <taxon>Alteromonadales</taxon>
        <taxon>Shewanellaceae</taxon>
        <taxon>Shewanella</taxon>
    </lineage>
</organism>
<accession>A0A119D0W8</accession>
<proteinExistence type="predicted"/>